<evidence type="ECO:0000256" key="1">
    <source>
        <dbReference type="SAM" id="Phobius"/>
    </source>
</evidence>
<reference evidence="2" key="2">
    <citation type="submission" date="2015-11" db="EMBL/GenBank/DDBJ databases">
        <authorList>
            <person name="Zhang Y."/>
            <person name="Guo Z."/>
        </authorList>
    </citation>
    <scope>NUCLEOTIDE SEQUENCE</scope>
    <source>
        <strain evidence="2">1</strain>
    </source>
</reference>
<feature type="transmembrane region" description="Helical" evidence="1">
    <location>
        <begin position="209"/>
        <end position="227"/>
    </location>
</feature>
<sequence length="247" mass="28422">MFFKWCLKIGGALAVGSPVLFAMIAIMIEPVGIGFAIGYALAFAPFIFLAFCVLGVILEGIYTFCTRKLLLPKLKEFTIFRARNGHFLISFKRQNIFHKLEIKLLGDMRCQVWHSTRQSVNQEWREQSSQQSLINEFCNKNLPLVGNLPALFTFLDFCAKVPLVGDKDAILLHRGMSIYWDFPLLNDEPLPQEIQSLHKREKKVIIKRFFALCLLIITPIFALWLYLQSAFYPCSIYYAVQEGDIKK</sequence>
<proteinExistence type="predicted"/>
<protein>
    <submittedName>
        <fullName evidence="2">Predicted membrane-associated</fullName>
    </submittedName>
</protein>
<dbReference type="PATRIC" id="fig|76936.10.peg.161"/>
<dbReference type="KEGG" id="hty:BN2458_PEG0166"/>
<organism evidence="2 5">
    <name type="scientific">Helicobacter typhlonius</name>
    <dbReference type="NCBI Taxonomy" id="76936"/>
    <lineage>
        <taxon>Bacteria</taxon>
        <taxon>Pseudomonadati</taxon>
        <taxon>Campylobacterota</taxon>
        <taxon>Epsilonproteobacteria</taxon>
        <taxon>Campylobacterales</taxon>
        <taxon>Helicobacteraceae</taxon>
        <taxon>Helicobacter</taxon>
    </lineage>
</organism>
<gene>
    <name evidence="2" type="ORF">BN2458_PEG0166</name>
    <name evidence="3" type="ORF">LS75_007490</name>
</gene>
<reference evidence="3 4" key="1">
    <citation type="journal article" date="2014" name="Genome Announc.">
        <title>Draft genome sequences of eight enterohepatic helicobacter species isolated from both laboratory and wild rodents.</title>
        <authorList>
            <person name="Sheh A."/>
            <person name="Shen Z."/>
            <person name="Fox J.G."/>
        </authorList>
    </citation>
    <scope>NUCLEOTIDE SEQUENCE [LARGE SCALE GENOMIC DNA]</scope>
    <source>
        <strain evidence="3 4">MIT 98-6810</strain>
    </source>
</reference>
<accession>A0A099UB73</accession>
<dbReference type="EMBL" id="JRPF02000009">
    <property type="protein sequence ID" value="TLD78146.1"/>
    <property type="molecule type" value="Genomic_DNA"/>
</dbReference>
<dbReference type="Proteomes" id="UP000064525">
    <property type="component" value="Chromosome I"/>
</dbReference>
<dbReference type="Proteomes" id="UP000029925">
    <property type="component" value="Unassembled WGS sequence"/>
</dbReference>
<feature type="transmembrane region" description="Helical" evidence="1">
    <location>
        <begin position="12"/>
        <end position="37"/>
    </location>
</feature>
<dbReference type="AlphaFoldDB" id="A0A099UB73"/>
<keyword evidence="1" id="KW-1133">Transmembrane helix</keyword>
<dbReference type="STRING" id="76936.BN2458_PEG0166"/>
<keyword evidence="4" id="KW-1185">Reference proteome</keyword>
<name>A0A099UB73_9HELI</name>
<dbReference type="GeneID" id="78150515"/>
<evidence type="ECO:0000313" key="2">
    <source>
        <dbReference type="EMBL" id="CUU39053.1"/>
    </source>
</evidence>
<dbReference type="EMBL" id="LN907858">
    <property type="protein sequence ID" value="CUU39053.1"/>
    <property type="molecule type" value="Genomic_DNA"/>
</dbReference>
<keyword evidence="1" id="KW-0812">Transmembrane</keyword>
<reference evidence="5" key="3">
    <citation type="submission" date="2015-11" db="EMBL/GenBank/DDBJ databases">
        <authorList>
            <person name="Anvar S.Y."/>
        </authorList>
    </citation>
    <scope>NUCLEOTIDE SEQUENCE [LARGE SCALE GENOMIC DNA]</scope>
</reference>
<feature type="transmembrane region" description="Helical" evidence="1">
    <location>
        <begin position="43"/>
        <end position="65"/>
    </location>
</feature>
<evidence type="ECO:0000313" key="4">
    <source>
        <dbReference type="Proteomes" id="UP000029925"/>
    </source>
</evidence>
<evidence type="ECO:0000313" key="3">
    <source>
        <dbReference type="EMBL" id="TLD78146.1"/>
    </source>
</evidence>
<evidence type="ECO:0000313" key="5">
    <source>
        <dbReference type="Proteomes" id="UP000064525"/>
    </source>
</evidence>
<keyword evidence="1" id="KW-0472">Membrane</keyword>
<dbReference type="RefSeq" id="WP_034328510.1">
    <property type="nucleotide sequence ID" value="NZ_CAJTQN010000011.1"/>
</dbReference>